<keyword evidence="1" id="KW-0472">Membrane</keyword>
<accession>A0ABT7U8E7</accession>
<evidence type="ECO:0000313" key="3">
    <source>
        <dbReference type="Proteomes" id="UP001228403"/>
    </source>
</evidence>
<organism evidence="2 3">
    <name type="scientific">Bacteroides eggerthii</name>
    <dbReference type="NCBI Taxonomy" id="28111"/>
    <lineage>
        <taxon>Bacteria</taxon>
        <taxon>Pseudomonadati</taxon>
        <taxon>Bacteroidota</taxon>
        <taxon>Bacteroidia</taxon>
        <taxon>Bacteroidales</taxon>
        <taxon>Bacteroidaceae</taxon>
        <taxon>Bacteroides</taxon>
    </lineage>
</organism>
<comment type="caution">
    <text evidence="2">The sequence shown here is derived from an EMBL/GenBank/DDBJ whole genome shotgun (WGS) entry which is preliminary data.</text>
</comment>
<keyword evidence="1" id="KW-0812">Transmembrane</keyword>
<reference evidence="3" key="1">
    <citation type="submission" date="2023-07" db="EMBL/GenBank/DDBJ databases">
        <title>Identification and characterization of horizontal gene transfer across gut microbiota members of farm animals based on homology search.</title>
        <authorList>
            <person name="Schwarzerova J."/>
            <person name="Nykrynova M."/>
            <person name="Jureckova K."/>
            <person name="Cejkova D."/>
            <person name="Rychlik I."/>
        </authorList>
    </citation>
    <scope>NUCLEOTIDE SEQUENCE [LARGE SCALE GENOMIC DNA]</scope>
    <source>
        <strain evidence="3">ET4</strain>
    </source>
</reference>
<name>A0ABT7U8E7_9BACE</name>
<feature type="transmembrane region" description="Helical" evidence="1">
    <location>
        <begin position="47"/>
        <end position="66"/>
    </location>
</feature>
<gene>
    <name evidence="2" type="ORF">QUW02_12950</name>
</gene>
<keyword evidence="3" id="KW-1185">Reference proteome</keyword>
<evidence type="ECO:0000313" key="2">
    <source>
        <dbReference type="EMBL" id="MDM8146815.1"/>
    </source>
</evidence>
<keyword evidence="1" id="KW-1133">Transmembrane helix</keyword>
<dbReference type="Proteomes" id="UP001228403">
    <property type="component" value="Unassembled WGS sequence"/>
</dbReference>
<proteinExistence type="predicted"/>
<protein>
    <submittedName>
        <fullName evidence="2">Uncharacterized protein</fullName>
    </submittedName>
</protein>
<sequence length="67" mass="7680">MEEQKNKNLTEEQRKKFLGMIEKELEAKKTDVILGGPFEESRRSGCMLVLIIPLIISITIACLINFK</sequence>
<evidence type="ECO:0000256" key="1">
    <source>
        <dbReference type="SAM" id="Phobius"/>
    </source>
</evidence>
<dbReference type="EMBL" id="JAUDCF010000053">
    <property type="protein sequence ID" value="MDM8146815.1"/>
    <property type="molecule type" value="Genomic_DNA"/>
</dbReference>